<sequence length="361" mass="39020">MATYSYIGYSPDIILGVGGFEQEIMLDESFDPGEDRRVFNVVDQAGPVPIANGDPDTGTIFDGNRINFVEGDDATQQGTVTDIAGNNIPGLTPGGDIFLQTNFQIMNPEGDTINFYSVEVDGVLAGYVTSEPLVPGVVYTYIFRDVGPNNAPDTTDPTALVDVPCFVQGTLIQTPKGETAVERLEVGDLVVTADGQAKEIRWIGSRIVDVSRADALHLRPIRIAKGALAEGVPGSDLFVSPNHRILMPAADMQLLFEEAEVLVPAKFLLGLHGVDVVADAQRVSYYHFIFDEHEIVISNGAQTESLFPGDIALSGMGHEGRVELLELFPDLSDVSRPEYGPTAAKVLCKHEAKLLVSRYVR</sequence>
<dbReference type="InterPro" id="IPR028992">
    <property type="entry name" value="Hedgehog/Intein_dom"/>
</dbReference>
<evidence type="ECO:0000313" key="3">
    <source>
        <dbReference type="Proteomes" id="UP000053690"/>
    </source>
</evidence>
<dbReference type="STRING" id="1685378.AVO44_06980"/>
<organism evidence="2 3">
    <name type="scientific">Ruegeria profundi</name>
    <dbReference type="NCBI Taxonomy" id="1685378"/>
    <lineage>
        <taxon>Bacteria</taxon>
        <taxon>Pseudomonadati</taxon>
        <taxon>Pseudomonadota</taxon>
        <taxon>Alphaproteobacteria</taxon>
        <taxon>Rhodobacterales</taxon>
        <taxon>Roseobacteraceae</taxon>
        <taxon>Ruegeria</taxon>
    </lineage>
</organism>
<evidence type="ECO:0000259" key="1">
    <source>
        <dbReference type="Pfam" id="PF13403"/>
    </source>
</evidence>
<evidence type="ECO:0000313" key="2">
    <source>
        <dbReference type="EMBL" id="KUJ79910.1"/>
    </source>
</evidence>
<accession>A0A0X3U2Q2</accession>
<keyword evidence="3" id="KW-1185">Reference proteome</keyword>
<dbReference type="RefSeq" id="WP_068334518.1">
    <property type="nucleotide sequence ID" value="NZ_LQBP01000003.1"/>
</dbReference>
<dbReference type="InterPro" id="IPR036844">
    <property type="entry name" value="Hint_dom_sf"/>
</dbReference>
<proteinExistence type="predicted"/>
<comment type="caution">
    <text evidence="2">The sequence shown here is derived from an EMBL/GenBank/DDBJ whole genome shotgun (WGS) entry which is preliminary data.</text>
</comment>
<dbReference type="Proteomes" id="UP000053690">
    <property type="component" value="Unassembled WGS sequence"/>
</dbReference>
<dbReference type="PROSITE" id="PS50817">
    <property type="entry name" value="INTEIN_N_TER"/>
    <property type="match status" value="1"/>
</dbReference>
<dbReference type="Gene3D" id="2.170.16.10">
    <property type="entry name" value="Hedgehog/Intein (Hint) domain"/>
    <property type="match status" value="1"/>
</dbReference>
<feature type="domain" description="Hedgehog/Intein (Hint)" evidence="1">
    <location>
        <begin position="164"/>
        <end position="310"/>
    </location>
</feature>
<reference evidence="3" key="1">
    <citation type="submission" date="2015-12" db="EMBL/GenBank/DDBJ databases">
        <authorList>
            <person name="Zhang G."/>
            <person name="Stingl U."/>
        </authorList>
    </citation>
    <scope>NUCLEOTIDE SEQUENCE [LARGE SCALE GENOMIC DNA]</scope>
    <source>
        <strain evidence="3">ZGT108</strain>
    </source>
</reference>
<dbReference type="EMBL" id="LQBP01000003">
    <property type="protein sequence ID" value="KUJ79910.1"/>
    <property type="molecule type" value="Genomic_DNA"/>
</dbReference>
<dbReference type="InterPro" id="IPR006141">
    <property type="entry name" value="Intein_N"/>
</dbReference>
<gene>
    <name evidence="2" type="ORF">AVO44_06980</name>
</gene>
<dbReference type="GO" id="GO:0016539">
    <property type="term" value="P:intein-mediated protein splicing"/>
    <property type="evidence" value="ECO:0007669"/>
    <property type="project" value="InterPro"/>
</dbReference>
<dbReference type="Pfam" id="PF13403">
    <property type="entry name" value="Hint_2"/>
    <property type="match status" value="1"/>
</dbReference>
<name>A0A0X3U2Q2_9RHOB</name>
<dbReference type="SUPFAM" id="SSF51294">
    <property type="entry name" value="Hedgehog/intein (Hint) domain"/>
    <property type="match status" value="1"/>
</dbReference>
<dbReference type="AlphaFoldDB" id="A0A0X3U2Q2"/>
<protein>
    <recommendedName>
        <fullName evidence="1">Hedgehog/Intein (Hint) domain-containing protein</fullName>
    </recommendedName>
</protein>